<feature type="compositionally biased region" description="Polar residues" evidence="2">
    <location>
        <begin position="93"/>
        <end position="103"/>
    </location>
</feature>
<evidence type="ECO:0000256" key="2">
    <source>
        <dbReference type="SAM" id="MobiDB-lite"/>
    </source>
</evidence>
<gene>
    <name evidence="3" type="ORF">Cni_G16451</name>
</gene>
<feature type="region of interest" description="Disordered" evidence="2">
    <location>
        <begin position="68"/>
        <end position="103"/>
    </location>
</feature>
<feature type="compositionally biased region" description="Low complexity" evidence="2">
    <location>
        <begin position="74"/>
        <end position="92"/>
    </location>
</feature>
<name>A0AAQ3KF34_9LILI</name>
<evidence type="ECO:0000313" key="4">
    <source>
        <dbReference type="Proteomes" id="UP001327560"/>
    </source>
</evidence>
<dbReference type="PANTHER" id="PTHR33565:SF2">
    <property type="entry name" value="DORMANCY-ASSOCIATED PROTEIN 1"/>
    <property type="match status" value="1"/>
</dbReference>
<dbReference type="Pfam" id="PF05564">
    <property type="entry name" value="Auxin_repressed"/>
    <property type="match status" value="2"/>
</dbReference>
<proteinExistence type="inferred from homology"/>
<comment type="similarity">
    <text evidence="1">Belongs to the DRM1/ARP family.</text>
</comment>
<dbReference type="InterPro" id="IPR008406">
    <property type="entry name" value="DRM/ARP"/>
</dbReference>
<accession>A0AAQ3KF34</accession>
<evidence type="ECO:0000256" key="1">
    <source>
        <dbReference type="ARBA" id="ARBA00010502"/>
    </source>
</evidence>
<dbReference type="PANTHER" id="PTHR33565">
    <property type="entry name" value="DORMANCY-ASSOCIATED PROTEIN 1"/>
    <property type="match status" value="1"/>
</dbReference>
<dbReference type="AlphaFoldDB" id="A0AAQ3KF34"/>
<reference evidence="3 4" key="1">
    <citation type="submission" date="2023-10" db="EMBL/GenBank/DDBJ databases">
        <title>Chromosome-scale genome assembly provides insights into flower coloration mechanisms of Canna indica.</title>
        <authorList>
            <person name="Li C."/>
        </authorList>
    </citation>
    <scope>NUCLEOTIDE SEQUENCE [LARGE SCALE GENOMIC DNA]</scope>
    <source>
        <tissue evidence="3">Flower</tissue>
    </source>
</reference>
<sequence>MVLLDTMWDDVLAGPQPERGLGMLRKVSTKFQGFCLISPHHQLLLAYRRTPFVKFACVDTHADGESSAGKYQRSMSMPPQSPTTPTTPVSPMANSASPRHSSSNVWRSVFNPGSNLATKSFGADIFDKPKQPNSPTVYDWFHIISYHLTIFCLRHE</sequence>
<dbReference type="Proteomes" id="UP001327560">
    <property type="component" value="Chromosome 5"/>
</dbReference>
<protein>
    <submittedName>
        <fullName evidence="3">Auxin-repressed 12.5 kDa protein</fullName>
    </submittedName>
</protein>
<evidence type="ECO:0000313" key="3">
    <source>
        <dbReference type="EMBL" id="WOL07704.1"/>
    </source>
</evidence>
<organism evidence="3 4">
    <name type="scientific">Canna indica</name>
    <name type="common">Indian-shot</name>
    <dbReference type="NCBI Taxonomy" id="4628"/>
    <lineage>
        <taxon>Eukaryota</taxon>
        <taxon>Viridiplantae</taxon>
        <taxon>Streptophyta</taxon>
        <taxon>Embryophyta</taxon>
        <taxon>Tracheophyta</taxon>
        <taxon>Spermatophyta</taxon>
        <taxon>Magnoliopsida</taxon>
        <taxon>Liliopsida</taxon>
        <taxon>Zingiberales</taxon>
        <taxon>Cannaceae</taxon>
        <taxon>Canna</taxon>
    </lineage>
</organism>
<keyword evidence="4" id="KW-1185">Reference proteome</keyword>
<dbReference type="EMBL" id="CP136894">
    <property type="protein sequence ID" value="WOL07704.1"/>
    <property type="molecule type" value="Genomic_DNA"/>
</dbReference>